<feature type="transmembrane region" description="Helical" evidence="1">
    <location>
        <begin position="12"/>
        <end position="31"/>
    </location>
</feature>
<accession>A0A6A6S5J1</accession>
<keyword evidence="3" id="KW-1185">Reference proteome</keyword>
<keyword evidence="1" id="KW-0472">Membrane</keyword>
<keyword evidence="1" id="KW-0812">Transmembrane</keyword>
<dbReference type="AlphaFoldDB" id="A0A6A6S5J1"/>
<dbReference type="EMBL" id="MU006782">
    <property type="protein sequence ID" value="KAF2641993.1"/>
    <property type="molecule type" value="Genomic_DNA"/>
</dbReference>
<reference evidence="2" key="1">
    <citation type="journal article" date="2020" name="Stud. Mycol.">
        <title>101 Dothideomycetes genomes: a test case for predicting lifestyles and emergence of pathogens.</title>
        <authorList>
            <person name="Haridas S."/>
            <person name="Albert R."/>
            <person name="Binder M."/>
            <person name="Bloem J."/>
            <person name="Labutti K."/>
            <person name="Salamov A."/>
            <person name="Andreopoulos B."/>
            <person name="Baker S."/>
            <person name="Barry K."/>
            <person name="Bills G."/>
            <person name="Bluhm B."/>
            <person name="Cannon C."/>
            <person name="Castanera R."/>
            <person name="Culley D."/>
            <person name="Daum C."/>
            <person name="Ezra D."/>
            <person name="Gonzalez J."/>
            <person name="Henrissat B."/>
            <person name="Kuo A."/>
            <person name="Liang C."/>
            <person name="Lipzen A."/>
            <person name="Lutzoni F."/>
            <person name="Magnuson J."/>
            <person name="Mondo S."/>
            <person name="Nolan M."/>
            <person name="Ohm R."/>
            <person name="Pangilinan J."/>
            <person name="Park H.-J."/>
            <person name="Ramirez L."/>
            <person name="Alfaro M."/>
            <person name="Sun H."/>
            <person name="Tritt A."/>
            <person name="Yoshinaga Y."/>
            <person name="Zwiers L.-H."/>
            <person name="Turgeon B."/>
            <person name="Goodwin S."/>
            <person name="Spatafora J."/>
            <person name="Crous P."/>
            <person name="Grigoriev I."/>
        </authorList>
    </citation>
    <scope>NUCLEOTIDE SEQUENCE</scope>
    <source>
        <strain evidence="2">CBS 473.64</strain>
    </source>
</reference>
<keyword evidence="1" id="KW-1133">Transmembrane helix</keyword>
<dbReference type="Proteomes" id="UP000799753">
    <property type="component" value="Unassembled WGS sequence"/>
</dbReference>
<evidence type="ECO:0000256" key="1">
    <source>
        <dbReference type="SAM" id="Phobius"/>
    </source>
</evidence>
<name>A0A6A6S5J1_9PLEO</name>
<organism evidence="2 3">
    <name type="scientific">Massarina eburnea CBS 473.64</name>
    <dbReference type="NCBI Taxonomy" id="1395130"/>
    <lineage>
        <taxon>Eukaryota</taxon>
        <taxon>Fungi</taxon>
        <taxon>Dikarya</taxon>
        <taxon>Ascomycota</taxon>
        <taxon>Pezizomycotina</taxon>
        <taxon>Dothideomycetes</taxon>
        <taxon>Pleosporomycetidae</taxon>
        <taxon>Pleosporales</taxon>
        <taxon>Massarineae</taxon>
        <taxon>Massarinaceae</taxon>
        <taxon>Massarina</taxon>
    </lineage>
</organism>
<sequence length="98" mass="11197">MYPDDRNVYGHSLPISLVFFSSFLVTFGRVLTGLKMLGKERHGVEWIIQIGPQVNSYLDHTVPIVPSIVYQSIWCLTSSNNNLSKLCLRRRSSWVQKG</sequence>
<protein>
    <submittedName>
        <fullName evidence="2">Uncharacterized protein</fullName>
    </submittedName>
</protein>
<evidence type="ECO:0000313" key="2">
    <source>
        <dbReference type="EMBL" id="KAF2641993.1"/>
    </source>
</evidence>
<evidence type="ECO:0000313" key="3">
    <source>
        <dbReference type="Proteomes" id="UP000799753"/>
    </source>
</evidence>
<proteinExistence type="predicted"/>
<gene>
    <name evidence="2" type="ORF">P280DRAFT_290489</name>
</gene>